<gene>
    <name evidence="1" type="ORF">Tpal_2095</name>
</gene>
<evidence type="ECO:0000313" key="2">
    <source>
        <dbReference type="Proteomes" id="UP000242754"/>
    </source>
</evidence>
<evidence type="ECO:0000313" key="1">
    <source>
        <dbReference type="EMBL" id="CZQ97083.1"/>
    </source>
</evidence>
<dbReference type="RefSeq" id="WP_087033644.1">
    <property type="nucleotide sequence ID" value="NZ_FJNE01000006.1"/>
</dbReference>
<dbReference type="AlphaFoldDB" id="A0A143YSJ3"/>
<sequence>MREITIVTAFFDIGRDKYAFYSRSVEKYLDYFRFWARIQNKLVVYTAPELVDKVMAIRGEFGLADKTVVIAVPDIFEVEGKLFERMKAVESNPDFYQFRANADPEWPDNKANYDYIMLMKYWCLQDAASKNLATGMLAWLDFGFNHGGKSFTEAADFDYLWQTDLEDKIHVFSLSSPDAIHAGFQLQLLSECLMGAPVIVPDTMAEKLWLLTKKAMEALLMLDCIDDDQQLLMMAYKEEPEAFHIHISDWFMPIKEYGGPHLTMRPKVEEKRSFLGKIKLDLYYIKRRLLFCQRIYKAAKRYKI</sequence>
<dbReference type="Proteomes" id="UP000242754">
    <property type="component" value="Unassembled WGS sequence"/>
</dbReference>
<keyword evidence="2" id="KW-1185">Reference proteome</keyword>
<dbReference type="EMBL" id="FJNE01000006">
    <property type="protein sequence ID" value="CZQ97083.1"/>
    <property type="molecule type" value="Genomic_DNA"/>
</dbReference>
<dbReference type="InterPro" id="IPR011735">
    <property type="entry name" value="WlaTC/HtrL_glycosyltransf"/>
</dbReference>
<proteinExistence type="predicted"/>
<reference evidence="1 2" key="1">
    <citation type="submission" date="2016-02" db="EMBL/GenBank/DDBJ databases">
        <authorList>
            <person name="Wen L."/>
            <person name="He K."/>
            <person name="Yang H."/>
        </authorList>
    </citation>
    <scope>NUCLEOTIDE SEQUENCE [LARGE SCALE GENOMIC DNA]</scope>
    <source>
        <strain evidence="1">Trichococcus palustris</strain>
    </source>
</reference>
<protein>
    <submittedName>
        <fullName evidence="1">Htrl protein</fullName>
    </submittedName>
</protein>
<accession>A0A143YSJ3</accession>
<dbReference type="Pfam" id="PF09612">
    <property type="entry name" value="HtrL_YibB"/>
    <property type="match status" value="1"/>
</dbReference>
<dbReference type="STRING" id="140314.SAMN04488076_104132"/>
<name>A0A143YSJ3_9LACT</name>
<organism evidence="1 2">
    <name type="scientific">Trichococcus palustris</name>
    <dbReference type="NCBI Taxonomy" id="140314"/>
    <lineage>
        <taxon>Bacteria</taxon>
        <taxon>Bacillati</taxon>
        <taxon>Bacillota</taxon>
        <taxon>Bacilli</taxon>
        <taxon>Lactobacillales</taxon>
        <taxon>Carnobacteriaceae</taxon>
        <taxon>Trichococcus</taxon>
    </lineage>
</organism>
<dbReference type="OrthoDB" id="5678609at2"/>